<feature type="non-terminal residue" evidence="2">
    <location>
        <position position="1"/>
    </location>
</feature>
<keyword evidence="1" id="KW-1133">Transmembrane helix</keyword>
<proteinExistence type="predicted"/>
<gene>
    <name evidence="2" type="ORF">PFISCL1PPCAC_13246</name>
</gene>
<feature type="non-terminal residue" evidence="2">
    <location>
        <position position="121"/>
    </location>
</feature>
<dbReference type="EMBL" id="BTSY01000004">
    <property type="protein sequence ID" value="GMT21949.1"/>
    <property type="molecule type" value="Genomic_DNA"/>
</dbReference>
<dbReference type="Proteomes" id="UP001432322">
    <property type="component" value="Unassembled WGS sequence"/>
</dbReference>
<dbReference type="AlphaFoldDB" id="A0AAV5VQV6"/>
<reference evidence="2" key="1">
    <citation type="submission" date="2023-10" db="EMBL/GenBank/DDBJ databases">
        <title>Genome assembly of Pristionchus species.</title>
        <authorList>
            <person name="Yoshida K."/>
            <person name="Sommer R.J."/>
        </authorList>
    </citation>
    <scope>NUCLEOTIDE SEQUENCE</scope>
    <source>
        <strain evidence="2">RS5133</strain>
    </source>
</reference>
<keyword evidence="1" id="KW-0812">Transmembrane</keyword>
<accession>A0AAV5VQV6</accession>
<organism evidence="2 3">
    <name type="scientific">Pristionchus fissidentatus</name>
    <dbReference type="NCBI Taxonomy" id="1538716"/>
    <lineage>
        <taxon>Eukaryota</taxon>
        <taxon>Metazoa</taxon>
        <taxon>Ecdysozoa</taxon>
        <taxon>Nematoda</taxon>
        <taxon>Chromadorea</taxon>
        <taxon>Rhabditida</taxon>
        <taxon>Rhabditina</taxon>
        <taxon>Diplogasteromorpha</taxon>
        <taxon>Diplogasteroidea</taxon>
        <taxon>Neodiplogasteridae</taxon>
        <taxon>Pristionchus</taxon>
    </lineage>
</organism>
<protein>
    <recommendedName>
        <fullName evidence="4">G protein-coupled receptor</fullName>
    </recommendedName>
</protein>
<evidence type="ECO:0008006" key="4">
    <source>
        <dbReference type="Google" id="ProtNLM"/>
    </source>
</evidence>
<comment type="caution">
    <text evidence="2">The sequence shown here is derived from an EMBL/GenBank/DDBJ whole genome shotgun (WGS) entry which is preliminary data.</text>
</comment>
<keyword evidence="3" id="KW-1185">Reference proteome</keyword>
<name>A0AAV5VQV6_9BILA</name>
<evidence type="ECO:0000313" key="3">
    <source>
        <dbReference type="Proteomes" id="UP001432322"/>
    </source>
</evidence>
<feature type="transmembrane region" description="Helical" evidence="1">
    <location>
        <begin position="46"/>
        <end position="66"/>
    </location>
</feature>
<evidence type="ECO:0000313" key="2">
    <source>
        <dbReference type="EMBL" id="GMT21949.1"/>
    </source>
</evidence>
<evidence type="ECO:0000256" key="1">
    <source>
        <dbReference type="SAM" id="Phobius"/>
    </source>
</evidence>
<feature type="transmembrane region" description="Helical" evidence="1">
    <location>
        <begin position="86"/>
        <end position="108"/>
    </location>
</feature>
<keyword evidence="1" id="KW-0472">Membrane</keyword>
<sequence>RLYVYVYVFTNAFDSIVYQLTMVTNFAWDNSFVFIALGYFGGPRAIGVHVVACTAPMALLTMLNLYRYAHVTNFEKFEFLSTQFSVVYVAFWLGFHTLFHYSIATILFQTDGDSIDQVADM</sequence>